<keyword evidence="2" id="KW-1185">Reference proteome</keyword>
<organism evidence="1 2">
    <name type="scientific">Nocardia ninae NBRC 108245</name>
    <dbReference type="NCBI Taxonomy" id="1210091"/>
    <lineage>
        <taxon>Bacteria</taxon>
        <taxon>Bacillati</taxon>
        <taxon>Actinomycetota</taxon>
        <taxon>Actinomycetes</taxon>
        <taxon>Mycobacteriales</taxon>
        <taxon>Nocardiaceae</taxon>
        <taxon>Nocardia</taxon>
    </lineage>
</organism>
<proteinExistence type="predicted"/>
<evidence type="ECO:0000313" key="2">
    <source>
        <dbReference type="Proteomes" id="UP000321424"/>
    </source>
</evidence>
<comment type="caution">
    <text evidence="1">The sequence shown here is derived from an EMBL/GenBank/DDBJ whole genome shotgun (WGS) entry which is preliminary data.</text>
</comment>
<sequence length="153" mass="16650">MLEAPQVGHPRDEIPEDTMQIQGLAGAETVRPSRLNFAGWCMYCLVQECRSARCIEQYARSVWEVCGRCGGSEYVNGHRDPENAFERCNCVGGVVEAETSGRVAEVIELRPEPVSAGPVVYESWPSDGGSPVRWTEANSATRLAGLRAHGVIG</sequence>
<dbReference type="EMBL" id="BJXA01000173">
    <property type="protein sequence ID" value="GEM44349.1"/>
    <property type="molecule type" value="Genomic_DNA"/>
</dbReference>
<dbReference type="RefSeq" id="WP_147144442.1">
    <property type="nucleotide sequence ID" value="NZ_BJXA01000173.1"/>
</dbReference>
<dbReference type="Proteomes" id="UP000321424">
    <property type="component" value="Unassembled WGS sequence"/>
</dbReference>
<dbReference type="AlphaFoldDB" id="A0A511MUS6"/>
<evidence type="ECO:0000313" key="1">
    <source>
        <dbReference type="EMBL" id="GEM44349.1"/>
    </source>
</evidence>
<dbReference type="OrthoDB" id="4571272at2"/>
<reference evidence="1 2" key="1">
    <citation type="submission" date="2019-07" db="EMBL/GenBank/DDBJ databases">
        <title>Whole genome shotgun sequence of Nocardia ninae NBRC 108245.</title>
        <authorList>
            <person name="Hosoyama A."/>
            <person name="Uohara A."/>
            <person name="Ohji S."/>
            <person name="Ichikawa N."/>
        </authorList>
    </citation>
    <scope>NUCLEOTIDE SEQUENCE [LARGE SCALE GENOMIC DNA]</scope>
    <source>
        <strain evidence="1 2">NBRC 108245</strain>
    </source>
</reference>
<accession>A0A511MUS6</accession>
<name>A0A511MUS6_9NOCA</name>
<gene>
    <name evidence="1" type="ORF">NN4_88680</name>
</gene>
<protein>
    <submittedName>
        <fullName evidence="1">Uncharacterized protein</fullName>
    </submittedName>
</protein>